<dbReference type="PANTHER" id="PTHR35400">
    <property type="entry name" value="SLR1083 PROTEIN"/>
    <property type="match status" value="1"/>
</dbReference>
<keyword evidence="2" id="KW-0378">Hydrolase</keyword>
<sequence>MTMVMERRESIGAATPASFDELCRMVEQMEVPDGFQAEIIEGKIVVSPWSKGTYRPVMRSIVHQLSGHEPEGHVIDTSPHLFTFPGQGRAYGPDLHVSDEVATDIDSIRLPGASLSLVAELTSAATADIDRVDKVLAYGRAGVPVYLLVDMLERSVTVYHSPGEAGYRRHNTALFGDSFTLPQPFDCKLDTSGW</sequence>
<dbReference type="STRING" id="408015.SXIM_14560"/>
<keyword evidence="2" id="KW-0540">Nuclease</keyword>
<dbReference type="CDD" id="cd06260">
    <property type="entry name" value="DUF820-like"/>
    <property type="match status" value="1"/>
</dbReference>
<organism evidence="2 3">
    <name type="scientific">Streptomyces xiamenensis</name>
    <dbReference type="NCBI Taxonomy" id="408015"/>
    <lineage>
        <taxon>Bacteria</taxon>
        <taxon>Bacillati</taxon>
        <taxon>Actinomycetota</taxon>
        <taxon>Actinomycetes</taxon>
        <taxon>Kitasatosporales</taxon>
        <taxon>Streptomycetaceae</taxon>
        <taxon>Streptomyces</taxon>
    </lineage>
</organism>
<dbReference type="KEGG" id="sxi:SXIM_14560"/>
<keyword evidence="3" id="KW-1185">Reference proteome</keyword>
<dbReference type="InterPro" id="IPR008538">
    <property type="entry name" value="Uma2"/>
</dbReference>
<accession>A0A0F7FT24</accession>
<evidence type="ECO:0000259" key="1">
    <source>
        <dbReference type="Pfam" id="PF05685"/>
    </source>
</evidence>
<dbReference type="InterPro" id="IPR011335">
    <property type="entry name" value="Restrct_endonuc-II-like"/>
</dbReference>
<dbReference type="InterPro" id="IPR012296">
    <property type="entry name" value="Nuclease_put_TT1808"/>
</dbReference>
<dbReference type="RefSeq" id="WP_046723315.1">
    <property type="nucleotide sequence ID" value="NZ_CP009922.3"/>
</dbReference>
<proteinExistence type="predicted"/>
<dbReference type="EMBL" id="CP009922">
    <property type="protein sequence ID" value="AKG42840.1"/>
    <property type="molecule type" value="Genomic_DNA"/>
</dbReference>
<reference evidence="2" key="1">
    <citation type="submission" date="2019-08" db="EMBL/GenBank/DDBJ databases">
        <title>Complete genome sequence of a mangrove-derived Streptomyces xiamenensis.</title>
        <authorList>
            <person name="Xu J."/>
        </authorList>
    </citation>
    <scope>NUCLEOTIDE SEQUENCE</scope>
    <source>
        <strain evidence="2">318</strain>
    </source>
</reference>
<protein>
    <submittedName>
        <fullName evidence="2">Restriction endonuclease</fullName>
    </submittedName>
</protein>
<feature type="domain" description="Putative restriction endonuclease" evidence="1">
    <location>
        <begin position="27"/>
        <end position="186"/>
    </location>
</feature>
<keyword evidence="2" id="KW-0255">Endonuclease</keyword>
<dbReference type="Proteomes" id="UP000034034">
    <property type="component" value="Chromosome"/>
</dbReference>
<dbReference type="GO" id="GO:0004519">
    <property type="term" value="F:endonuclease activity"/>
    <property type="evidence" value="ECO:0007669"/>
    <property type="project" value="UniProtKB-KW"/>
</dbReference>
<dbReference type="Pfam" id="PF05685">
    <property type="entry name" value="Uma2"/>
    <property type="match status" value="1"/>
</dbReference>
<gene>
    <name evidence="2" type="ORF">SXIM_14560</name>
</gene>
<dbReference type="AlphaFoldDB" id="A0A0F7FT24"/>
<name>A0A0F7FT24_9ACTN</name>
<evidence type="ECO:0000313" key="2">
    <source>
        <dbReference type="EMBL" id="AKG42840.1"/>
    </source>
</evidence>
<dbReference type="Gene3D" id="3.90.1570.10">
    <property type="entry name" value="tt1808, chain A"/>
    <property type="match status" value="1"/>
</dbReference>
<dbReference type="PANTHER" id="PTHR35400:SF3">
    <property type="entry name" value="SLL1072 PROTEIN"/>
    <property type="match status" value="1"/>
</dbReference>
<evidence type="ECO:0000313" key="3">
    <source>
        <dbReference type="Proteomes" id="UP000034034"/>
    </source>
</evidence>
<dbReference type="SUPFAM" id="SSF52980">
    <property type="entry name" value="Restriction endonuclease-like"/>
    <property type="match status" value="1"/>
</dbReference>
<dbReference type="HOGENOM" id="CLU_076312_4_1_11"/>
<dbReference type="PATRIC" id="fig|408015.6.peg.1491"/>